<gene>
    <name evidence="2" type="ORF">PIB30_103777</name>
</gene>
<dbReference type="EMBL" id="JASCZI010184685">
    <property type="protein sequence ID" value="MED6190223.1"/>
    <property type="molecule type" value="Genomic_DNA"/>
</dbReference>
<sequence>MGSMLGLVVWVGLVMPRSWLGRLGVLVWPKEMVRGMVGKKGPGVVLATPRHQGGWLGVGGLVQGQKGPRLGVGGFGQGWVKAARPTPRRGRLVPET</sequence>
<evidence type="ECO:0008006" key="4">
    <source>
        <dbReference type="Google" id="ProtNLM"/>
    </source>
</evidence>
<accession>A0ABU6X172</accession>
<protein>
    <recommendedName>
        <fullName evidence="4">Secreted protein</fullName>
    </recommendedName>
</protein>
<name>A0ABU6X172_9FABA</name>
<evidence type="ECO:0000313" key="3">
    <source>
        <dbReference type="Proteomes" id="UP001341840"/>
    </source>
</evidence>
<feature type="signal peptide" evidence="1">
    <location>
        <begin position="1"/>
        <end position="21"/>
    </location>
</feature>
<organism evidence="2 3">
    <name type="scientific">Stylosanthes scabra</name>
    <dbReference type="NCBI Taxonomy" id="79078"/>
    <lineage>
        <taxon>Eukaryota</taxon>
        <taxon>Viridiplantae</taxon>
        <taxon>Streptophyta</taxon>
        <taxon>Embryophyta</taxon>
        <taxon>Tracheophyta</taxon>
        <taxon>Spermatophyta</taxon>
        <taxon>Magnoliopsida</taxon>
        <taxon>eudicotyledons</taxon>
        <taxon>Gunneridae</taxon>
        <taxon>Pentapetalae</taxon>
        <taxon>rosids</taxon>
        <taxon>fabids</taxon>
        <taxon>Fabales</taxon>
        <taxon>Fabaceae</taxon>
        <taxon>Papilionoideae</taxon>
        <taxon>50 kb inversion clade</taxon>
        <taxon>dalbergioids sensu lato</taxon>
        <taxon>Dalbergieae</taxon>
        <taxon>Pterocarpus clade</taxon>
        <taxon>Stylosanthes</taxon>
    </lineage>
</organism>
<evidence type="ECO:0000256" key="1">
    <source>
        <dbReference type="SAM" id="SignalP"/>
    </source>
</evidence>
<proteinExistence type="predicted"/>
<reference evidence="2 3" key="1">
    <citation type="journal article" date="2023" name="Plants (Basel)">
        <title>Bridging the Gap: Combining Genomics and Transcriptomics Approaches to Understand Stylosanthes scabra, an Orphan Legume from the Brazilian Caatinga.</title>
        <authorList>
            <person name="Ferreira-Neto J.R.C."/>
            <person name="da Silva M.D."/>
            <person name="Binneck E."/>
            <person name="de Melo N.F."/>
            <person name="da Silva R.H."/>
            <person name="de Melo A.L.T.M."/>
            <person name="Pandolfi V."/>
            <person name="Bustamante F.O."/>
            <person name="Brasileiro-Vidal A.C."/>
            <person name="Benko-Iseppon A.M."/>
        </authorList>
    </citation>
    <scope>NUCLEOTIDE SEQUENCE [LARGE SCALE GENOMIC DNA]</scope>
    <source>
        <tissue evidence="2">Leaves</tissue>
    </source>
</reference>
<feature type="chain" id="PRO_5046001649" description="Secreted protein" evidence="1">
    <location>
        <begin position="22"/>
        <end position="96"/>
    </location>
</feature>
<keyword evidence="1" id="KW-0732">Signal</keyword>
<keyword evidence="3" id="KW-1185">Reference proteome</keyword>
<feature type="non-terminal residue" evidence="2">
    <location>
        <position position="96"/>
    </location>
</feature>
<comment type="caution">
    <text evidence="2">The sequence shown here is derived from an EMBL/GenBank/DDBJ whole genome shotgun (WGS) entry which is preliminary data.</text>
</comment>
<dbReference type="Proteomes" id="UP001341840">
    <property type="component" value="Unassembled WGS sequence"/>
</dbReference>
<evidence type="ECO:0000313" key="2">
    <source>
        <dbReference type="EMBL" id="MED6190223.1"/>
    </source>
</evidence>